<dbReference type="KEGG" id="lpav:PLANPX_1817"/>
<dbReference type="Proteomes" id="UP000326837">
    <property type="component" value="Chromosome"/>
</dbReference>
<dbReference type="AlphaFoldDB" id="A0A5K7X752"/>
<protein>
    <recommendedName>
        <fullName evidence="4">DUF1844 domain-containing protein</fullName>
    </recommendedName>
</protein>
<gene>
    <name evidence="2" type="ORF">PLANPX_1817</name>
</gene>
<evidence type="ECO:0000313" key="3">
    <source>
        <dbReference type="Proteomes" id="UP000326837"/>
    </source>
</evidence>
<dbReference type="RefSeq" id="WP_152098211.1">
    <property type="nucleotide sequence ID" value="NZ_AP021861.1"/>
</dbReference>
<dbReference type="Pfam" id="PF08899">
    <property type="entry name" value="DUF1844"/>
    <property type="match status" value="1"/>
</dbReference>
<dbReference type="EMBL" id="AP021861">
    <property type="protein sequence ID" value="BBO32205.1"/>
    <property type="molecule type" value="Genomic_DNA"/>
</dbReference>
<sequence length="128" mass="13584">MSDAKKIIIDEDWKSQVAAEKEAAKHPGAGAEGVGDEMSAHDGELPEASFELLISTFVTEAMVALGQFPHPGTGEIAADPGHAKFAIDMIGVIADKTKGNLNPMEEQGLQDLLHQLRMTYVAATQGVK</sequence>
<name>A0A5K7X752_9BACT</name>
<evidence type="ECO:0000256" key="1">
    <source>
        <dbReference type="SAM" id="MobiDB-lite"/>
    </source>
</evidence>
<proteinExistence type="predicted"/>
<feature type="region of interest" description="Disordered" evidence="1">
    <location>
        <begin position="18"/>
        <end position="41"/>
    </location>
</feature>
<evidence type="ECO:0008006" key="4">
    <source>
        <dbReference type="Google" id="ProtNLM"/>
    </source>
</evidence>
<organism evidence="2 3">
    <name type="scientific">Lacipirellula parvula</name>
    <dbReference type="NCBI Taxonomy" id="2650471"/>
    <lineage>
        <taxon>Bacteria</taxon>
        <taxon>Pseudomonadati</taxon>
        <taxon>Planctomycetota</taxon>
        <taxon>Planctomycetia</taxon>
        <taxon>Pirellulales</taxon>
        <taxon>Lacipirellulaceae</taxon>
        <taxon>Lacipirellula</taxon>
    </lineage>
</organism>
<dbReference type="InterPro" id="IPR014995">
    <property type="entry name" value="DUF1844"/>
</dbReference>
<accession>A0A5K7X752</accession>
<keyword evidence="3" id="KW-1185">Reference proteome</keyword>
<evidence type="ECO:0000313" key="2">
    <source>
        <dbReference type="EMBL" id="BBO32205.1"/>
    </source>
</evidence>
<reference evidence="3" key="1">
    <citation type="submission" date="2019-10" db="EMBL/GenBank/DDBJ databases">
        <title>Lacipirellula parvula gen. nov., sp. nov., representing a lineage of planctomycetes widespread in freshwater anoxic habitats, and description of the family Lacipirellulaceae.</title>
        <authorList>
            <person name="Dedysh S.N."/>
            <person name="Kulichevskaya I.S."/>
            <person name="Beletsky A.V."/>
            <person name="Rakitin A.L."/>
            <person name="Mardanov A.V."/>
            <person name="Ivanova A.A."/>
            <person name="Saltykova V.X."/>
            <person name="Rijpstra W.I.C."/>
            <person name="Sinninghe Damste J.S."/>
            <person name="Ravin N.V."/>
        </authorList>
    </citation>
    <scope>NUCLEOTIDE SEQUENCE [LARGE SCALE GENOMIC DNA]</scope>
    <source>
        <strain evidence="3">PX69</strain>
    </source>
</reference>